<protein>
    <submittedName>
        <fullName evidence="2">GNAT family N-acetyltransferase</fullName>
    </submittedName>
</protein>
<dbReference type="GO" id="GO:0016747">
    <property type="term" value="F:acyltransferase activity, transferring groups other than amino-acyl groups"/>
    <property type="evidence" value="ECO:0007669"/>
    <property type="project" value="InterPro"/>
</dbReference>
<evidence type="ECO:0000259" key="1">
    <source>
        <dbReference type="Pfam" id="PF13302"/>
    </source>
</evidence>
<dbReference type="Gene3D" id="3.40.630.30">
    <property type="match status" value="1"/>
</dbReference>
<dbReference type="InterPro" id="IPR051531">
    <property type="entry name" value="N-acetyltransferase"/>
</dbReference>
<dbReference type="PANTHER" id="PTHR43792">
    <property type="entry name" value="GNAT FAMILY, PUTATIVE (AFU_ORTHOLOGUE AFUA_3G00765)-RELATED-RELATED"/>
    <property type="match status" value="1"/>
</dbReference>
<keyword evidence="2" id="KW-0808">Transferase</keyword>
<dbReference type="SUPFAM" id="SSF55729">
    <property type="entry name" value="Acyl-CoA N-acyltransferases (Nat)"/>
    <property type="match status" value="1"/>
</dbReference>
<feature type="domain" description="N-acetyltransferase" evidence="1">
    <location>
        <begin position="20"/>
        <end position="157"/>
    </location>
</feature>
<evidence type="ECO:0000313" key="3">
    <source>
        <dbReference type="Proteomes" id="UP000515838"/>
    </source>
</evidence>
<dbReference type="GeneID" id="81471624"/>
<dbReference type="Pfam" id="PF13302">
    <property type="entry name" value="Acetyltransf_3"/>
    <property type="match status" value="1"/>
</dbReference>
<dbReference type="RefSeq" id="WP_187572366.1">
    <property type="nucleotide sequence ID" value="NZ_CP060731.1"/>
</dbReference>
<dbReference type="InterPro" id="IPR000182">
    <property type="entry name" value="GNAT_dom"/>
</dbReference>
<dbReference type="AlphaFoldDB" id="A0A7G9T917"/>
<name>A0A7G9T917_PSEMX</name>
<dbReference type="PANTHER" id="PTHR43792:SF16">
    <property type="entry name" value="N-ACETYLTRANSFERASE DOMAIN-CONTAINING PROTEIN"/>
    <property type="match status" value="1"/>
</dbReference>
<evidence type="ECO:0000313" key="2">
    <source>
        <dbReference type="EMBL" id="QNN76592.1"/>
    </source>
</evidence>
<dbReference type="Proteomes" id="UP000515838">
    <property type="component" value="Chromosome"/>
</dbReference>
<reference evidence="2 3" key="1">
    <citation type="submission" date="2020-08" db="EMBL/GenBank/DDBJ databases">
        <title>Streptomycin Non-resistant strain, P. mexicana.</title>
        <authorList>
            <person name="Ganesh-Kumar S."/>
            <person name="Zhe T."/>
            <person name="Yu Z."/>
            <person name="Min Y."/>
        </authorList>
    </citation>
    <scope>NUCLEOTIDE SEQUENCE [LARGE SCALE GENOMIC DNA]</scope>
    <source>
        <strain evidence="2 3">GTZY2</strain>
    </source>
</reference>
<accession>A0A7G9T917</accession>
<dbReference type="InterPro" id="IPR016181">
    <property type="entry name" value="Acyl_CoA_acyltransferase"/>
</dbReference>
<sequence>MSGCIVAASPLGAPPLETARFRLRPLEAHDDGLYIALYTDEEVMRHVGEPMAAVAARSAFDKVVAFSQRTDGRYQAWVVVDRSTGEEWGLLALVAREGGSEIGALIWPQYHNVGVATEIIRRLMDFAFAEGGVDTVFTRHRAVNGGAEGLMRKLDFRRIPAEGSKEGEVRWERTRQRWQCARGLETRAPMTAPSK</sequence>
<dbReference type="EMBL" id="CP060731">
    <property type="protein sequence ID" value="QNN76592.1"/>
    <property type="molecule type" value="Genomic_DNA"/>
</dbReference>
<proteinExistence type="predicted"/>
<organism evidence="2 3">
    <name type="scientific">Pseudoxanthomonas mexicana</name>
    <dbReference type="NCBI Taxonomy" id="128785"/>
    <lineage>
        <taxon>Bacteria</taxon>
        <taxon>Pseudomonadati</taxon>
        <taxon>Pseudomonadota</taxon>
        <taxon>Gammaproteobacteria</taxon>
        <taxon>Lysobacterales</taxon>
        <taxon>Lysobacteraceae</taxon>
        <taxon>Pseudoxanthomonas</taxon>
    </lineage>
</organism>
<gene>
    <name evidence="2" type="ORF">IAE60_11615</name>
</gene>